<keyword evidence="8" id="KW-1185">Reference proteome</keyword>
<accession>A0A3N4LFM7</accession>
<dbReference type="SUPFAM" id="SSF47005">
    <property type="entry name" value="Peripheral subunit-binding domain of 2-oxo acid dehydrogenase complex"/>
    <property type="match status" value="1"/>
</dbReference>
<dbReference type="PROSITE" id="PS51826">
    <property type="entry name" value="PSBD"/>
    <property type="match status" value="1"/>
</dbReference>
<evidence type="ECO:0000313" key="7">
    <source>
        <dbReference type="EMBL" id="RPB21680.1"/>
    </source>
</evidence>
<keyword evidence="2" id="KW-0450">Lipoyl</keyword>
<sequence length="406" mass="43376">MPAMSPTMTEGNIASWKVKEGDKFRAGDVLLEIETDKAQIDVEAQEDGVMAKIFADNGSKGIPIGRRIAVLAEPDDDLATLKIPDEPKAKSPAPAEHRTEDMPKATPPASQPRLGSAVQAASSPSHGPKKHHHPLKEPFTPSPSVMALLHRNNLTKEDIPRIPATGPRGRLLKGDVLAYIGSISKDGPATLESMIHKLAQLDLSNIKVKQAPAPAPVPSAEKGPSSSAKRPVVEKDIQVEVSLDKLFKVQSAVQEMMGFSPPISAFLAEASRKASQNLPPSKLPATPNEIFNELLGLPRKPVLAPFKPQLISLPPPSTTFTPASNKLDIIDILSGTKPKPVVRKVTSVPAPAAVNVISVKVNPQDGARAKVYLDRVKEYIEVDPGKLFASWVEGVKKSAIASAELV</sequence>
<evidence type="ECO:0000256" key="1">
    <source>
        <dbReference type="ARBA" id="ARBA00007317"/>
    </source>
</evidence>
<dbReference type="AlphaFoldDB" id="A0A3N4LFM7"/>
<dbReference type="InterPro" id="IPR011053">
    <property type="entry name" value="Single_hybrid_motif"/>
</dbReference>
<dbReference type="GO" id="GO:0045254">
    <property type="term" value="C:pyruvate dehydrogenase complex"/>
    <property type="evidence" value="ECO:0007669"/>
    <property type="project" value="InterPro"/>
</dbReference>
<dbReference type="InterPro" id="IPR045257">
    <property type="entry name" value="E2/Pdx1"/>
</dbReference>
<dbReference type="Gene3D" id="4.10.320.10">
    <property type="entry name" value="E3-binding domain"/>
    <property type="match status" value="1"/>
</dbReference>
<dbReference type="SUPFAM" id="SSF51230">
    <property type="entry name" value="Single hybrid motif"/>
    <property type="match status" value="1"/>
</dbReference>
<reference evidence="7 8" key="1">
    <citation type="journal article" date="2018" name="Nat. Ecol. Evol.">
        <title>Pezizomycetes genomes reveal the molecular basis of ectomycorrhizal truffle lifestyle.</title>
        <authorList>
            <person name="Murat C."/>
            <person name="Payen T."/>
            <person name="Noel B."/>
            <person name="Kuo A."/>
            <person name="Morin E."/>
            <person name="Chen J."/>
            <person name="Kohler A."/>
            <person name="Krizsan K."/>
            <person name="Balestrini R."/>
            <person name="Da Silva C."/>
            <person name="Montanini B."/>
            <person name="Hainaut M."/>
            <person name="Levati E."/>
            <person name="Barry K.W."/>
            <person name="Belfiori B."/>
            <person name="Cichocki N."/>
            <person name="Clum A."/>
            <person name="Dockter R.B."/>
            <person name="Fauchery L."/>
            <person name="Guy J."/>
            <person name="Iotti M."/>
            <person name="Le Tacon F."/>
            <person name="Lindquist E.A."/>
            <person name="Lipzen A."/>
            <person name="Malagnac F."/>
            <person name="Mello A."/>
            <person name="Molinier V."/>
            <person name="Miyauchi S."/>
            <person name="Poulain J."/>
            <person name="Riccioni C."/>
            <person name="Rubini A."/>
            <person name="Sitrit Y."/>
            <person name="Splivallo R."/>
            <person name="Traeger S."/>
            <person name="Wang M."/>
            <person name="Zifcakova L."/>
            <person name="Wipf D."/>
            <person name="Zambonelli A."/>
            <person name="Paolocci F."/>
            <person name="Nowrousian M."/>
            <person name="Ottonello S."/>
            <person name="Baldrian P."/>
            <person name="Spatafora J.W."/>
            <person name="Henrissat B."/>
            <person name="Nagy L.G."/>
            <person name="Aury J.M."/>
            <person name="Wincker P."/>
            <person name="Grigoriev I.V."/>
            <person name="Bonfante P."/>
            <person name="Martin F.M."/>
        </authorList>
    </citation>
    <scope>NUCLEOTIDE SEQUENCE [LARGE SCALE GENOMIC DNA]</scope>
    <source>
        <strain evidence="7 8">ATCC MYA-4762</strain>
    </source>
</reference>
<organism evidence="7 8">
    <name type="scientific">Terfezia boudieri ATCC MYA-4762</name>
    <dbReference type="NCBI Taxonomy" id="1051890"/>
    <lineage>
        <taxon>Eukaryota</taxon>
        <taxon>Fungi</taxon>
        <taxon>Dikarya</taxon>
        <taxon>Ascomycota</taxon>
        <taxon>Pezizomycotina</taxon>
        <taxon>Pezizomycetes</taxon>
        <taxon>Pezizales</taxon>
        <taxon>Pezizaceae</taxon>
        <taxon>Terfezia</taxon>
    </lineage>
</organism>
<dbReference type="FunCoup" id="A0A3N4LFM7">
    <property type="interactions" value="112"/>
</dbReference>
<gene>
    <name evidence="7" type="ORF">L211DRAFT_790257</name>
</gene>
<protein>
    <submittedName>
        <fullName evidence="7">Pyruvate dehydrogenase protein x component</fullName>
    </submittedName>
</protein>
<dbReference type="Gene3D" id="2.40.50.100">
    <property type="match status" value="1"/>
</dbReference>
<evidence type="ECO:0000259" key="5">
    <source>
        <dbReference type="PROSITE" id="PS50968"/>
    </source>
</evidence>
<dbReference type="OrthoDB" id="202158at2759"/>
<dbReference type="PROSITE" id="PS00189">
    <property type="entry name" value="LIPOYL"/>
    <property type="match status" value="1"/>
</dbReference>
<dbReference type="STRING" id="1051890.A0A3N4LFM7"/>
<dbReference type="InterPro" id="IPR000089">
    <property type="entry name" value="Biotin_lipoyl"/>
</dbReference>
<dbReference type="GO" id="GO:0004742">
    <property type="term" value="F:dihydrolipoyllysine-residue acetyltransferase activity"/>
    <property type="evidence" value="ECO:0007669"/>
    <property type="project" value="TreeGrafter"/>
</dbReference>
<dbReference type="CDD" id="cd06849">
    <property type="entry name" value="lipoyl_domain"/>
    <property type="match status" value="1"/>
</dbReference>
<dbReference type="Proteomes" id="UP000267821">
    <property type="component" value="Unassembled WGS sequence"/>
</dbReference>
<feature type="compositionally biased region" description="Basic and acidic residues" evidence="4">
    <location>
        <begin position="83"/>
        <end position="103"/>
    </location>
</feature>
<feature type="region of interest" description="Disordered" evidence="4">
    <location>
        <begin position="212"/>
        <end position="231"/>
    </location>
</feature>
<dbReference type="PANTHER" id="PTHR23151:SF82">
    <property type="entry name" value="PYRUVATE DEHYDROGENASE COMPLEX PROTEIN X COMPONENT, MITOCHONDRIAL"/>
    <property type="match status" value="1"/>
</dbReference>
<dbReference type="Pfam" id="PF00364">
    <property type="entry name" value="Biotin_lipoyl"/>
    <property type="match status" value="1"/>
</dbReference>
<evidence type="ECO:0000256" key="2">
    <source>
        <dbReference type="ARBA" id="ARBA00022823"/>
    </source>
</evidence>
<feature type="domain" description="Peripheral subunit-binding (PSBD)" evidence="6">
    <location>
        <begin position="140"/>
        <end position="180"/>
    </location>
</feature>
<comment type="similarity">
    <text evidence="1">Belongs to the 2-oxoacid dehydrogenase family.</text>
</comment>
<dbReference type="InterPro" id="IPR003016">
    <property type="entry name" value="2-oxoA_DH_lipoyl-BS"/>
</dbReference>
<evidence type="ECO:0000256" key="4">
    <source>
        <dbReference type="SAM" id="MobiDB-lite"/>
    </source>
</evidence>
<dbReference type="InParanoid" id="A0A3N4LFM7"/>
<dbReference type="FunFam" id="2.40.50.100:FF:000010">
    <property type="entry name" value="Acetyltransferase component of pyruvate dehydrogenase complex"/>
    <property type="match status" value="1"/>
</dbReference>
<keyword evidence="7" id="KW-0670">Pyruvate</keyword>
<evidence type="ECO:0000313" key="8">
    <source>
        <dbReference type="Proteomes" id="UP000267821"/>
    </source>
</evidence>
<name>A0A3N4LFM7_9PEZI</name>
<keyword evidence="3" id="KW-0809">Transit peptide</keyword>
<feature type="region of interest" description="Disordered" evidence="4">
    <location>
        <begin position="79"/>
        <end position="143"/>
    </location>
</feature>
<dbReference type="PANTHER" id="PTHR23151">
    <property type="entry name" value="DIHYDROLIPOAMIDE ACETYL/SUCCINYL-TRANSFERASE-RELATED"/>
    <property type="match status" value="1"/>
</dbReference>
<feature type="domain" description="Lipoyl-binding" evidence="5">
    <location>
        <begin position="1"/>
        <end position="75"/>
    </location>
</feature>
<evidence type="ECO:0000259" key="6">
    <source>
        <dbReference type="PROSITE" id="PS51826"/>
    </source>
</evidence>
<dbReference type="PROSITE" id="PS50968">
    <property type="entry name" value="BIOTINYL_LIPOYL"/>
    <property type="match status" value="1"/>
</dbReference>
<dbReference type="EMBL" id="ML121558">
    <property type="protein sequence ID" value="RPB21680.1"/>
    <property type="molecule type" value="Genomic_DNA"/>
</dbReference>
<dbReference type="InterPro" id="IPR004167">
    <property type="entry name" value="PSBD"/>
</dbReference>
<evidence type="ECO:0000256" key="3">
    <source>
        <dbReference type="ARBA" id="ARBA00022946"/>
    </source>
</evidence>
<dbReference type="InterPro" id="IPR036625">
    <property type="entry name" value="E3-bd_dom_sf"/>
</dbReference>
<proteinExistence type="inferred from homology"/>
<dbReference type="GO" id="GO:0006086">
    <property type="term" value="P:pyruvate decarboxylation to acetyl-CoA"/>
    <property type="evidence" value="ECO:0007669"/>
    <property type="project" value="InterPro"/>
</dbReference>